<organism evidence="2 3">
    <name type="scientific">Lithospermum erythrorhizon</name>
    <name type="common">Purple gromwell</name>
    <name type="synonym">Lithospermum officinale var. erythrorhizon</name>
    <dbReference type="NCBI Taxonomy" id="34254"/>
    <lineage>
        <taxon>Eukaryota</taxon>
        <taxon>Viridiplantae</taxon>
        <taxon>Streptophyta</taxon>
        <taxon>Embryophyta</taxon>
        <taxon>Tracheophyta</taxon>
        <taxon>Spermatophyta</taxon>
        <taxon>Magnoliopsida</taxon>
        <taxon>eudicotyledons</taxon>
        <taxon>Gunneridae</taxon>
        <taxon>Pentapetalae</taxon>
        <taxon>asterids</taxon>
        <taxon>lamiids</taxon>
        <taxon>Boraginales</taxon>
        <taxon>Boraginaceae</taxon>
        <taxon>Boraginoideae</taxon>
        <taxon>Lithospermeae</taxon>
        <taxon>Lithospermum</taxon>
    </lineage>
</organism>
<feature type="compositionally biased region" description="Polar residues" evidence="1">
    <location>
        <begin position="1"/>
        <end position="11"/>
    </location>
</feature>
<dbReference type="Proteomes" id="UP001454036">
    <property type="component" value="Unassembled WGS sequence"/>
</dbReference>
<reference evidence="2 3" key="1">
    <citation type="submission" date="2024-01" db="EMBL/GenBank/DDBJ databases">
        <title>The complete chloroplast genome sequence of Lithospermum erythrorhizon: insights into the phylogenetic relationship among Boraginaceae species and the maternal lineages of purple gromwells.</title>
        <authorList>
            <person name="Okada T."/>
            <person name="Watanabe K."/>
        </authorList>
    </citation>
    <scope>NUCLEOTIDE SEQUENCE [LARGE SCALE GENOMIC DNA]</scope>
</reference>
<sequence>MSPVEETQQSPRGLEITSDEGEPSNMQEAPKSQTADESGKAVNPSSEGYDKSGNLEGQNSPRKSPRHVPEVNVDEDRPIEVQVSDDDAEVNPYVRPVHPPSDETSHKIEDTQSSQEPTLAKFLSKRKGGRIKRVLRK</sequence>
<keyword evidence="3" id="KW-1185">Reference proteome</keyword>
<dbReference type="EMBL" id="BAABME010009467">
    <property type="protein sequence ID" value="GAA0175229.1"/>
    <property type="molecule type" value="Genomic_DNA"/>
</dbReference>
<gene>
    <name evidence="2" type="ORF">LIER_28451</name>
</gene>
<accession>A0AAV3RFR5</accession>
<feature type="compositionally biased region" description="Basic and acidic residues" evidence="1">
    <location>
        <begin position="100"/>
        <end position="110"/>
    </location>
</feature>
<dbReference type="AlphaFoldDB" id="A0AAV3RFR5"/>
<evidence type="ECO:0000313" key="3">
    <source>
        <dbReference type="Proteomes" id="UP001454036"/>
    </source>
</evidence>
<protein>
    <submittedName>
        <fullName evidence="2">Uncharacterized protein</fullName>
    </submittedName>
</protein>
<proteinExistence type="predicted"/>
<comment type="caution">
    <text evidence="2">The sequence shown here is derived from an EMBL/GenBank/DDBJ whole genome shotgun (WGS) entry which is preliminary data.</text>
</comment>
<name>A0AAV3RFR5_LITER</name>
<feature type="compositionally biased region" description="Polar residues" evidence="1">
    <location>
        <begin position="24"/>
        <end position="36"/>
    </location>
</feature>
<evidence type="ECO:0000313" key="2">
    <source>
        <dbReference type="EMBL" id="GAA0175229.1"/>
    </source>
</evidence>
<evidence type="ECO:0000256" key="1">
    <source>
        <dbReference type="SAM" id="MobiDB-lite"/>
    </source>
</evidence>
<feature type="region of interest" description="Disordered" evidence="1">
    <location>
        <begin position="1"/>
        <end position="117"/>
    </location>
</feature>